<dbReference type="InterPro" id="IPR011990">
    <property type="entry name" value="TPR-like_helical_dom_sf"/>
</dbReference>
<proteinExistence type="predicted"/>
<accession>A0A0M0BML3</accession>
<organism evidence="2 3">
    <name type="scientific">miscellaneous Crenarchaeota group-1 archaeon SG8-32-1</name>
    <dbReference type="NCBI Taxonomy" id="1685124"/>
    <lineage>
        <taxon>Archaea</taxon>
        <taxon>Candidatus Bathyarchaeota</taxon>
        <taxon>MCG-1</taxon>
    </lineage>
</organism>
<feature type="coiled-coil region" evidence="1">
    <location>
        <begin position="431"/>
        <end position="458"/>
    </location>
</feature>
<dbReference type="AlphaFoldDB" id="A0A0M0BML3"/>
<dbReference type="Proteomes" id="UP000037237">
    <property type="component" value="Unassembled WGS sequence"/>
</dbReference>
<keyword evidence="1" id="KW-0175">Coiled coil</keyword>
<evidence type="ECO:0000313" key="2">
    <source>
        <dbReference type="EMBL" id="KON29669.1"/>
    </source>
</evidence>
<comment type="caution">
    <text evidence="2">The sequence shown here is derived from an EMBL/GenBank/DDBJ whole genome shotgun (WGS) entry which is preliminary data.</text>
</comment>
<dbReference type="SMART" id="SM00028">
    <property type="entry name" value="TPR"/>
    <property type="match status" value="6"/>
</dbReference>
<dbReference type="EMBL" id="LFWU01000148">
    <property type="protein sequence ID" value="KON29669.1"/>
    <property type="molecule type" value="Genomic_DNA"/>
</dbReference>
<evidence type="ECO:0008006" key="4">
    <source>
        <dbReference type="Google" id="ProtNLM"/>
    </source>
</evidence>
<protein>
    <recommendedName>
        <fullName evidence="4">Tetratricopeptide repeat protein</fullName>
    </recommendedName>
</protein>
<sequence>MKTRYQKSENYLNTAFDNNVLWIILHNNALAAMLNLAEEQEKRYEWLKAADLYKKASVFPTKEKDSLGVAELQEKIGFCYFRAAFQARTNKEYRKYMKQSVETYEKELKLLEELEETDKGVRIAHANALIAYTRARLETNLKKKKELLNQWWITENQVLDAYEQAGDLHTVVRICNNLIENNIYDRVWLVSSGLEHRKIFEECVNLAQKSLRILSNLDDDYELARANCFAGWYCQFSDWVLESEDEIIQLNQKSQEYLNKALKLSQKIRDARLSSWSYFTAYGSNALIYANPALGIENTKKALKYGRIAKDNHLIGCGQSFLAMLSMTMAKFLQDPDKQKETFKKARKMLQEAICNFRIINFLEGLSIAYPPYIFVLTNLAAIETNQNTKQRILEKATQVTYKGIKCLTSWPWQGLLYFYLSMNLFLLSEKKTESREKRDLLEKAKKYAKEYLAASEKMVTFNFKGQSDGHYRLALIYYALTRMETSLTRKNELLKKAANSIEKSLELIQKKKKLLQSAWASGFFFGKYYDKLGTIQQEIYSLTREKKSFRKAIEAYKNASLYYEKAEAPAHVAESYWHLAQLHDEQTEYQKASRNYNLASKVYESAAAKIPQLKDFYKNYSLYMQAWSQIEQARYNHSIENYDKAKRNYDRASKLHESTDSWSYLASNYSAWTIMEKAEDLSRKEITQQAKETFQKALEQFTIAQKAINQKIGETASAEEKELNQKLLQAADLRRKFCQARIQIEDAKILGKQGKYLQSSKSYEEAAQNILSIIDKVESEAERKELEYLAVLCRAWERMAEAEATTSSESYLEAAELFEKAKDHCFTRKASLWALGNSSFCKGLAAGIAYQSSLDMNDHFKAKGYMKGAATSYLQSGYANASDYAKGTQRLFDAYMYMNKAEGEADPEKSMKYYSLAEKVLKISAQSFNKANQPEKESQVQQILANVKEEKALAISLSEIMQAPTIASTTSSFTAPTPTSEVSVGLEQFQHANVQANLIAGLREVKVGESFCLSVEFVNAGKEPALLTRVEDFVPPDFIVVKKPEIYRLEDTCLNMKGKQIAPLKLVEAKLVLQPLKKGVYQLKPTAHYLDELGQNKTLQLKAVEIKVEEIVLSDRISTGTKELDS</sequence>
<dbReference type="SUPFAM" id="SSF48452">
    <property type="entry name" value="TPR-like"/>
    <property type="match status" value="1"/>
</dbReference>
<dbReference type="Gene3D" id="1.25.40.10">
    <property type="entry name" value="Tetratricopeptide repeat domain"/>
    <property type="match status" value="2"/>
</dbReference>
<gene>
    <name evidence="2" type="ORF">AC477_05645</name>
</gene>
<evidence type="ECO:0000313" key="3">
    <source>
        <dbReference type="Proteomes" id="UP000037237"/>
    </source>
</evidence>
<name>A0A0M0BML3_9ARCH</name>
<reference evidence="2 3" key="1">
    <citation type="submission" date="2015-06" db="EMBL/GenBank/DDBJ databases">
        <title>New insights into the roles of widespread benthic archaea in carbon and nitrogen cycling.</title>
        <authorList>
            <person name="Lazar C.S."/>
            <person name="Baker B.J."/>
            <person name="Seitz K.W."/>
            <person name="Hyde A.S."/>
            <person name="Dick G.J."/>
            <person name="Hinrichs K.-U."/>
            <person name="Teske A.P."/>
        </authorList>
    </citation>
    <scope>NUCLEOTIDE SEQUENCE [LARGE SCALE GENOMIC DNA]</scope>
    <source>
        <strain evidence="2">SG8-32-1</strain>
    </source>
</reference>
<feature type="non-terminal residue" evidence="2">
    <location>
        <position position="1127"/>
    </location>
</feature>
<evidence type="ECO:0000256" key="1">
    <source>
        <dbReference type="SAM" id="Coils"/>
    </source>
</evidence>
<dbReference type="InterPro" id="IPR019734">
    <property type="entry name" value="TPR_rpt"/>
</dbReference>